<feature type="compositionally biased region" description="Polar residues" evidence="1">
    <location>
        <begin position="119"/>
        <end position="128"/>
    </location>
</feature>
<dbReference type="Proteomes" id="UP000054166">
    <property type="component" value="Unassembled WGS sequence"/>
</dbReference>
<evidence type="ECO:0000256" key="1">
    <source>
        <dbReference type="SAM" id="MobiDB-lite"/>
    </source>
</evidence>
<gene>
    <name evidence="3" type="ORF">PILCRDRAFT_721551</name>
</gene>
<accession>A0A0C3B8T1</accession>
<reference evidence="3 4" key="1">
    <citation type="submission" date="2014-04" db="EMBL/GenBank/DDBJ databases">
        <authorList>
            <consortium name="DOE Joint Genome Institute"/>
            <person name="Kuo A."/>
            <person name="Tarkka M."/>
            <person name="Buscot F."/>
            <person name="Kohler A."/>
            <person name="Nagy L.G."/>
            <person name="Floudas D."/>
            <person name="Copeland A."/>
            <person name="Barry K.W."/>
            <person name="Cichocki N."/>
            <person name="Veneault-Fourrey C."/>
            <person name="LaButti K."/>
            <person name="Lindquist E.A."/>
            <person name="Lipzen A."/>
            <person name="Lundell T."/>
            <person name="Morin E."/>
            <person name="Murat C."/>
            <person name="Sun H."/>
            <person name="Tunlid A."/>
            <person name="Henrissat B."/>
            <person name="Grigoriev I.V."/>
            <person name="Hibbett D.S."/>
            <person name="Martin F."/>
            <person name="Nordberg H.P."/>
            <person name="Cantor M.N."/>
            <person name="Hua S.X."/>
        </authorList>
    </citation>
    <scope>NUCLEOTIDE SEQUENCE [LARGE SCALE GENOMIC DNA]</scope>
    <source>
        <strain evidence="3 4">F 1598</strain>
    </source>
</reference>
<evidence type="ECO:0000313" key="4">
    <source>
        <dbReference type="Proteomes" id="UP000054166"/>
    </source>
</evidence>
<feature type="region of interest" description="Disordered" evidence="1">
    <location>
        <begin position="112"/>
        <end position="137"/>
    </location>
</feature>
<proteinExistence type="predicted"/>
<name>A0A0C3B8T1_PILCF</name>
<dbReference type="HOGENOM" id="CLU_1360895_0_0_1"/>
<dbReference type="AlphaFoldDB" id="A0A0C3B8T1"/>
<feature type="signal peptide" evidence="2">
    <location>
        <begin position="1"/>
        <end position="18"/>
    </location>
</feature>
<reference evidence="4" key="2">
    <citation type="submission" date="2015-01" db="EMBL/GenBank/DDBJ databases">
        <title>Evolutionary Origins and Diversification of the Mycorrhizal Mutualists.</title>
        <authorList>
            <consortium name="DOE Joint Genome Institute"/>
            <consortium name="Mycorrhizal Genomics Consortium"/>
            <person name="Kohler A."/>
            <person name="Kuo A."/>
            <person name="Nagy L.G."/>
            <person name="Floudas D."/>
            <person name="Copeland A."/>
            <person name="Barry K.W."/>
            <person name="Cichocki N."/>
            <person name="Veneault-Fourrey C."/>
            <person name="LaButti K."/>
            <person name="Lindquist E.A."/>
            <person name="Lipzen A."/>
            <person name="Lundell T."/>
            <person name="Morin E."/>
            <person name="Murat C."/>
            <person name="Riley R."/>
            <person name="Ohm R."/>
            <person name="Sun H."/>
            <person name="Tunlid A."/>
            <person name="Henrissat B."/>
            <person name="Grigoriev I.V."/>
            <person name="Hibbett D.S."/>
            <person name="Martin F."/>
        </authorList>
    </citation>
    <scope>NUCLEOTIDE SEQUENCE [LARGE SCALE GENOMIC DNA]</scope>
    <source>
        <strain evidence="4">F 1598</strain>
    </source>
</reference>
<organism evidence="3 4">
    <name type="scientific">Piloderma croceum (strain F 1598)</name>
    <dbReference type="NCBI Taxonomy" id="765440"/>
    <lineage>
        <taxon>Eukaryota</taxon>
        <taxon>Fungi</taxon>
        <taxon>Dikarya</taxon>
        <taxon>Basidiomycota</taxon>
        <taxon>Agaricomycotina</taxon>
        <taxon>Agaricomycetes</taxon>
        <taxon>Agaricomycetidae</taxon>
        <taxon>Atheliales</taxon>
        <taxon>Atheliaceae</taxon>
        <taxon>Piloderma</taxon>
    </lineage>
</organism>
<dbReference type="EMBL" id="KN833075">
    <property type="protein sequence ID" value="KIM73722.1"/>
    <property type="molecule type" value="Genomic_DNA"/>
</dbReference>
<keyword evidence="2" id="KW-0732">Signal</keyword>
<dbReference type="InParanoid" id="A0A0C3B8T1"/>
<evidence type="ECO:0000256" key="2">
    <source>
        <dbReference type="SAM" id="SignalP"/>
    </source>
</evidence>
<feature type="chain" id="PRO_5002175604" evidence="2">
    <location>
        <begin position="19"/>
        <end position="201"/>
    </location>
</feature>
<keyword evidence="4" id="KW-1185">Reference proteome</keyword>
<evidence type="ECO:0000313" key="3">
    <source>
        <dbReference type="EMBL" id="KIM73722.1"/>
    </source>
</evidence>
<protein>
    <submittedName>
        <fullName evidence="3">Uncharacterized protein</fullName>
    </submittedName>
</protein>
<sequence>MPLLSLCILIDRVGMSLASRSHTIESRSVIEPHVRIGVFEDNQIVEVSHDFFWARPDYLFVYASTCYVFPALLSVQRMLVEKGGFIILNYNDRQSGAAHAIHGHNEFSWSHKSLGLDQPPTTGPSNSAGVGRRSDSDENGIRRACAVGHSIVFEPRPLHWQRKKAESRPVIFVGPIGLCKQKQHLQAAWDSGKIYSPSMKA</sequence>